<dbReference type="InterPro" id="IPR002725">
    <property type="entry name" value="YgjP-like_metallopeptidase"/>
</dbReference>
<name>A0A934X7A8_9MICO</name>
<dbReference type="Pfam" id="PF01863">
    <property type="entry name" value="YgjP-like"/>
    <property type="match status" value="1"/>
</dbReference>
<dbReference type="Gene3D" id="3.30.2010.10">
    <property type="entry name" value="Metalloproteases ('zincins'), catalytic domain"/>
    <property type="match status" value="1"/>
</dbReference>
<dbReference type="InterPro" id="IPR053136">
    <property type="entry name" value="UTP_pyrophosphatase-like"/>
</dbReference>
<feature type="region of interest" description="Disordered" evidence="1">
    <location>
        <begin position="1"/>
        <end position="39"/>
    </location>
</feature>
<dbReference type="PANTHER" id="PTHR30399:SF1">
    <property type="entry name" value="UTP PYROPHOSPHATASE"/>
    <property type="match status" value="1"/>
</dbReference>
<dbReference type="CDD" id="cd07344">
    <property type="entry name" value="M48_yhfN_like"/>
    <property type="match status" value="1"/>
</dbReference>
<dbReference type="AlphaFoldDB" id="A0A934X7A8"/>
<feature type="domain" description="YgjP-like metallopeptidase" evidence="2">
    <location>
        <begin position="123"/>
        <end position="188"/>
    </location>
</feature>
<proteinExistence type="predicted"/>
<dbReference type="Proteomes" id="UP000718281">
    <property type="component" value="Unassembled WGS sequence"/>
</dbReference>
<dbReference type="PANTHER" id="PTHR30399">
    <property type="entry name" value="UNCHARACTERIZED PROTEIN YGJP"/>
    <property type="match status" value="1"/>
</dbReference>
<comment type="caution">
    <text evidence="3">The sequence shown here is derived from an EMBL/GenBank/DDBJ whole genome shotgun (WGS) entry which is preliminary data.</text>
</comment>
<evidence type="ECO:0000313" key="4">
    <source>
        <dbReference type="Proteomes" id="UP000718281"/>
    </source>
</evidence>
<evidence type="ECO:0000313" key="3">
    <source>
        <dbReference type="EMBL" id="MBK6301709.1"/>
    </source>
</evidence>
<dbReference type="EMBL" id="JADIXZ010000005">
    <property type="protein sequence ID" value="MBK6301709.1"/>
    <property type="molecule type" value="Genomic_DNA"/>
</dbReference>
<evidence type="ECO:0000259" key="2">
    <source>
        <dbReference type="Pfam" id="PF01863"/>
    </source>
</evidence>
<sequence length="205" mass="22729">MDLDVALPFEVDAGHSPSPEDTPAVPTRGRRATSQEQPLVEVRRSTRRRRTVSAYRDGDRVVVLVPARFTRAEETRWVQTMTERLAASEAKRRPSDTDLAARAEALSERFLGGRARPASIRWVANQRGRWGSCTPSEHTIRISSRVQGMPGYVLDYVILHELGHLLVAGHGPDFWAVLSSYPRLERARGYLDGVAAASGLALSDD</sequence>
<evidence type="ECO:0000256" key="1">
    <source>
        <dbReference type="SAM" id="MobiDB-lite"/>
    </source>
</evidence>
<reference evidence="3 4" key="1">
    <citation type="submission" date="2020-10" db="EMBL/GenBank/DDBJ databases">
        <title>Connecting structure to function with the recovery of over 1000 high-quality activated sludge metagenome-assembled genomes encoding full-length rRNA genes using long-read sequencing.</title>
        <authorList>
            <person name="Singleton C.M."/>
            <person name="Petriglieri F."/>
            <person name="Kristensen J.M."/>
            <person name="Kirkegaard R.H."/>
            <person name="Michaelsen T.Y."/>
            <person name="Andersen M.H."/>
            <person name="Karst S.M."/>
            <person name="Dueholm M.S."/>
            <person name="Nielsen P.H."/>
            <person name="Albertsen M."/>
        </authorList>
    </citation>
    <scope>NUCLEOTIDE SEQUENCE [LARGE SCALE GENOMIC DNA]</scope>
    <source>
        <strain evidence="3">AalE_18-Q3-R2-46_BAT3C.188</strain>
    </source>
</reference>
<accession>A0A934X7A8</accession>
<gene>
    <name evidence="3" type="ORF">IPF40_11915</name>
</gene>
<protein>
    <submittedName>
        <fullName evidence="3">M48 family metallopeptidase</fullName>
    </submittedName>
</protein>
<organism evidence="3 4">
    <name type="scientific">Candidatus Phosphoribacter hodrii</name>
    <dbReference type="NCBI Taxonomy" id="2953743"/>
    <lineage>
        <taxon>Bacteria</taxon>
        <taxon>Bacillati</taxon>
        <taxon>Actinomycetota</taxon>
        <taxon>Actinomycetes</taxon>
        <taxon>Micrococcales</taxon>
        <taxon>Dermatophilaceae</taxon>
        <taxon>Candidatus Phosphoribacter</taxon>
    </lineage>
</organism>